<evidence type="ECO:0000256" key="4">
    <source>
        <dbReference type="ARBA" id="ARBA00023295"/>
    </source>
</evidence>
<dbReference type="GeneID" id="96010814"/>
<dbReference type="GO" id="GO:0004553">
    <property type="term" value="F:hydrolase activity, hydrolyzing O-glycosyl compounds"/>
    <property type="evidence" value="ECO:0007669"/>
    <property type="project" value="InterPro"/>
</dbReference>
<evidence type="ECO:0000256" key="8">
    <source>
        <dbReference type="SAM" id="SignalP"/>
    </source>
</evidence>
<evidence type="ECO:0000256" key="2">
    <source>
        <dbReference type="ARBA" id="ARBA00022729"/>
    </source>
</evidence>
<proteinExistence type="inferred from homology"/>
<evidence type="ECO:0000313" key="9">
    <source>
        <dbReference type="EMBL" id="KAL1581820.1"/>
    </source>
</evidence>
<dbReference type="PANTHER" id="PTHR43817">
    <property type="entry name" value="GLYCOSYL HYDROLASE"/>
    <property type="match status" value="1"/>
</dbReference>
<dbReference type="SUPFAM" id="SSF75005">
    <property type="entry name" value="Arabinanase/levansucrase/invertase"/>
    <property type="match status" value="1"/>
</dbReference>
<dbReference type="AlphaFoldDB" id="A0AB34KA68"/>
<name>A0AB34KA68_9PEZI</name>
<feature type="signal peptide" evidence="8">
    <location>
        <begin position="1"/>
        <end position="20"/>
    </location>
</feature>
<dbReference type="CDD" id="cd18820">
    <property type="entry name" value="GH43_LbAraf43-like"/>
    <property type="match status" value="1"/>
</dbReference>
<dbReference type="RefSeq" id="XP_069224928.1">
    <property type="nucleotide sequence ID" value="XM_069377976.1"/>
</dbReference>
<keyword evidence="2 8" id="KW-0732">Signal</keyword>
<keyword evidence="10" id="KW-1185">Reference proteome</keyword>
<keyword evidence="4 7" id="KW-0326">Glycosidase</keyword>
<feature type="site" description="Important for catalytic activity, responsible for pKa modulation of the active site Glu and correct orientation of both the proton donor and substrate" evidence="6">
    <location>
        <position position="140"/>
    </location>
</feature>
<sequence>MKIAGTFTAALALAFDLALGASFSNPLKEFNGSDPFIVYSDGFYYLMTTTWTNIQVTRSATLEGLKSGETKVVWEDPDPSRCCNVWAPEVHWLDNKWWIYYASSAEGDTANQRMRVLEGGATPFDPYSYAGQLFDEWAIDLSVIRVADANYFAYSCFRSEIQSLCIAPMNTPASAGTPSLLSQPSEEWEKFGSFAVNEGPVGLYHDGDTYIVYSGSNCWEPEYQLGYLKYDGAGNPLLVSSWAKTGPVFSSANGNYGTGHNGFFTSPDGTETWNVYHATTIQTGSCDGNRYTAAQKVNWNADGSPDFGEAAALGTVLDGPSGEPSS</sequence>
<dbReference type="Pfam" id="PF04616">
    <property type="entry name" value="Glyco_hydro_43"/>
    <property type="match status" value="1"/>
</dbReference>
<organism evidence="9 10">
    <name type="scientific">Cladosporium halotolerans</name>
    <dbReference type="NCBI Taxonomy" id="1052096"/>
    <lineage>
        <taxon>Eukaryota</taxon>
        <taxon>Fungi</taxon>
        <taxon>Dikarya</taxon>
        <taxon>Ascomycota</taxon>
        <taxon>Pezizomycotina</taxon>
        <taxon>Dothideomycetes</taxon>
        <taxon>Dothideomycetidae</taxon>
        <taxon>Cladosporiales</taxon>
        <taxon>Cladosporiaceae</taxon>
        <taxon>Cladosporium</taxon>
    </lineage>
</organism>
<dbReference type="InterPro" id="IPR006710">
    <property type="entry name" value="Glyco_hydro_43"/>
</dbReference>
<feature type="active site" description="Proton donor" evidence="5">
    <location>
        <position position="198"/>
    </location>
</feature>
<protein>
    <submittedName>
        <fullName evidence="9">Uncharacterized protein</fullName>
    </submittedName>
</protein>
<evidence type="ECO:0000313" key="10">
    <source>
        <dbReference type="Proteomes" id="UP000803884"/>
    </source>
</evidence>
<dbReference type="PANTHER" id="PTHR43817:SF1">
    <property type="entry name" value="HYDROLASE, FAMILY 43, PUTATIVE (AFU_ORTHOLOGUE AFUA_3G01660)-RELATED"/>
    <property type="match status" value="1"/>
</dbReference>
<evidence type="ECO:0000256" key="1">
    <source>
        <dbReference type="ARBA" id="ARBA00009865"/>
    </source>
</evidence>
<dbReference type="Gene3D" id="2.115.10.20">
    <property type="entry name" value="Glycosyl hydrolase domain, family 43"/>
    <property type="match status" value="1"/>
</dbReference>
<feature type="active site" description="Proton acceptor" evidence="5">
    <location>
        <position position="34"/>
    </location>
</feature>
<dbReference type="EMBL" id="JAAQHG020000139">
    <property type="protein sequence ID" value="KAL1581820.1"/>
    <property type="molecule type" value="Genomic_DNA"/>
</dbReference>
<comment type="similarity">
    <text evidence="1 7">Belongs to the glycosyl hydrolase 43 family.</text>
</comment>
<evidence type="ECO:0000256" key="5">
    <source>
        <dbReference type="PIRSR" id="PIRSR606710-1"/>
    </source>
</evidence>
<dbReference type="Proteomes" id="UP000803884">
    <property type="component" value="Unassembled WGS sequence"/>
</dbReference>
<dbReference type="GO" id="GO:0005975">
    <property type="term" value="P:carbohydrate metabolic process"/>
    <property type="evidence" value="ECO:0007669"/>
    <property type="project" value="InterPro"/>
</dbReference>
<accession>A0AB34KA68</accession>
<comment type="caution">
    <text evidence="9">The sequence shown here is derived from an EMBL/GenBank/DDBJ whole genome shotgun (WGS) entry which is preliminary data.</text>
</comment>
<feature type="chain" id="PRO_5044255952" evidence="8">
    <location>
        <begin position="21"/>
        <end position="326"/>
    </location>
</feature>
<keyword evidence="3 7" id="KW-0378">Hydrolase</keyword>
<gene>
    <name evidence="9" type="ORF">WHR41_09373</name>
</gene>
<evidence type="ECO:0000256" key="3">
    <source>
        <dbReference type="ARBA" id="ARBA00022801"/>
    </source>
</evidence>
<evidence type="ECO:0000256" key="6">
    <source>
        <dbReference type="PIRSR" id="PIRSR606710-2"/>
    </source>
</evidence>
<evidence type="ECO:0000256" key="7">
    <source>
        <dbReference type="RuleBase" id="RU361187"/>
    </source>
</evidence>
<dbReference type="InterPro" id="IPR023296">
    <property type="entry name" value="Glyco_hydro_beta-prop_sf"/>
</dbReference>
<reference evidence="9 10" key="1">
    <citation type="journal article" date="2020" name="Microbiol. Resour. Announc.">
        <title>Draft Genome Sequence of a Cladosporium Species Isolated from the Mesophotic Ascidian Didemnum maculosum.</title>
        <authorList>
            <person name="Gioti A."/>
            <person name="Siaperas R."/>
            <person name="Nikolaivits E."/>
            <person name="Le Goff G."/>
            <person name="Ouazzani J."/>
            <person name="Kotoulas G."/>
            <person name="Topakas E."/>
        </authorList>
    </citation>
    <scope>NUCLEOTIDE SEQUENCE [LARGE SCALE GENOMIC DNA]</scope>
    <source>
        <strain evidence="9 10">TM138-S3</strain>
    </source>
</reference>